<feature type="chain" id="PRO_5014889751" evidence="1">
    <location>
        <begin position="21"/>
        <end position="134"/>
    </location>
</feature>
<dbReference type="PANTHER" id="PTHR37833:SF1">
    <property type="entry name" value="SIGNAL PEPTIDE PROTEIN"/>
    <property type="match status" value="1"/>
</dbReference>
<evidence type="ECO:0000313" key="3">
    <source>
        <dbReference type="Proteomes" id="UP000230000"/>
    </source>
</evidence>
<dbReference type="EMBL" id="PGFG01000001">
    <property type="protein sequence ID" value="PJJ75289.1"/>
    <property type="molecule type" value="Genomic_DNA"/>
</dbReference>
<dbReference type="Pfam" id="PF07610">
    <property type="entry name" value="DUF1573"/>
    <property type="match status" value="1"/>
</dbReference>
<organism evidence="2 3">
    <name type="scientific">Thermoflavifilum aggregans</name>
    <dbReference type="NCBI Taxonomy" id="454188"/>
    <lineage>
        <taxon>Bacteria</taxon>
        <taxon>Pseudomonadati</taxon>
        <taxon>Bacteroidota</taxon>
        <taxon>Chitinophagia</taxon>
        <taxon>Chitinophagales</taxon>
        <taxon>Chitinophagaceae</taxon>
        <taxon>Thermoflavifilum</taxon>
    </lineage>
</organism>
<dbReference type="OrthoDB" id="826619at2"/>
<dbReference type="Proteomes" id="UP000230000">
    <property type="component" value="Unassembled WGS sequence"/>
</dbReference>
<keyword evidence="1" id="KW-0732">Signal</keyword>
<keyword evidence="3" id="KW-1185">Reference proteome</keyword>
<dbReference type="AlphaFoldDB" id="A0A2M9CTT5"/>
<accession>A0A2M9CTT5</accession>
<dbReference type="Gene3D" id="2.60.40.10">
    <property type="entry name" value="Immunoglobulins"/>
    <property type="match status" value="1"/>
</dbReference>
<proteinExistence type="predicted"/>
<evidence type="ECO:0000256" key="1">
    <source>
        <dbReference type="SAM" id="SignalP"/>
    </source>
</evidence>
<dbReference type="PANTHER" id="PTHR37833">
    <property type="entry name" value="LIPOPROTEIN-RELATED"/>
    <property type="match status" value="1"/>
</dbReference>
<sequence>MKKLILSLSMLLGALLPSMAQTASSAQSSDPFAGKVKFNQETIDFGTTKLNHPVSVTFVFKNVGNTPLIIENVRPSCGCTTPSYTQEPVLPGKEGKIVATYNAAVLGEASKTVSVKFKGIDQELDLHFTGKVVQ</sequence>
<feature type="signal peptide" evidence="1">
    <location>
        <begin position="1"/>
        <end position="20"/>
    </location>
</feature>
<protein>
    <submittedName>
        <fullName evidence="2">Uncharacterized protein DUF1573</fullName>
    </submittedName>
</protein>
<comment type="caution">
    <text evidence="2">The sequence shown here is derived from an EMBL/GenBank/DDBJ whole genome shotgun (WGS) entry which is preliminary data.</text>
</comment>
<gene>
    <name evidence="2" type="ORF">BXY57_0861</name>
</gene>
<dbReference type="InterPro" id="IPR011467">
    <property type="entry name" value="DUF1573"/>
</dbReference>
<evidence type="ECO:0000313" key="2">
    <source>
        <dbReference type="EMBL" id="PJJ75289.1"/>
    </source>
</evidence>
<name>A0A2M9CTT5_9BACT</name>
<dbReference type="InterPro" id="IPR013783">
    <property type="entry name" value="Ig-like_fold"/>
</dbReference>
<dbReference type="RefSeq" id="WP_100313914.1">
    <property type="nucleotide sequence ID" value="NZ_PGFG01000001.1"/>
</dbReference>
<reference evidence="2 3" key="1">
    <citation type="submission" date="2017-11" db="EMBL/GenBank/DDBJ databases">
        <title>Genomic Encyclopedia of Archaeal and Bacterial Type Strains, Phase II (KMG-II): From Individual Species to Whole Genera.</title>
        <authorList>
            <person name="Goeker M."/>
        </authorList>
    </citation>
    <scope>NUCLEOTIDE SEQUENCE [LARGE SCALE GENOMIC DNA]</scope>
    <source>
        <strain evidence="2 3">DSM 27268</strain>
    </source>
</reference>